<evidence type="ECO:0000256" key="7">
    <source>
        <dbReference type="SAM" id="MobiDB-lite"/>
    </source>
</evidence>
<reference evidence="10 11" key="1">
    <citation type="submission" date="2019-10" db="EMBL/GenBank/DDBJ databases">
        <title>Streptomyces smaragdinus sp. nov. and Streptomyces fabii sp. nov., isolated from the gut of fungus growing-termite Macrotermes natalensis.</title>
        <authorList>
            <person name="Schwitalla J."/>
            <person name="Benndorf R."/>
            <person name="Martin K."/>
            <person name="De Beer W."/>
            <person name="Kaster A.-K."/>
            <person name="Vollmers J."/>
            <person name="Poulsen M."/>
            <person name="Beemelmanns C."/>
        </authorList>
    </citation>
    <scope>NUCLEOTIDE SEQUENCE [LARGE SCALE GENOMIC DNA]</scope>
    <source>
        <strain evidence="10 11">RB5</strain>
    </source>
</reference>
<dbReference type="Gene3D" id="2.40.50.100">
    <property type="match status" value="1"/>
</dbReference>
<dbReference type="InterPro" id="IPR050743">
    <property type="entry name" value="2-oxoacid_DH_E2_comp"/>
</dbReference>
<dbReference type="OrthoDB" id="3681540at2"/>
<organism evidence="10 11">
    <name type="scientific">Streptomyces smaragdinus</name>
    <dbReference type="NCBI Taxonomy" id="2585196"/>
    <lineage>
        <taxon>Bacteria</taxon>
        <taxon>Bacillati</taxon>
        <taxon>Actinomycetota</taxon>
        <taxon>Actinomycetes</taxon>
        <taxon>Kitasatosporales</taxon>
        <taxon>Streptomycetaceae</taxon>
        <taxon>Streptomyces</taxon>
    </lineage>
</organism>
<protein>
    <recommendedName>
        <fullName evidence="6">Dihydrolipoamide acetyltransferase component of pyruvate dehydrogenase complex</fullName>
        <ecNumber evidence="6">2.3.1.-</ecNumber>
    </recommendedName>
</protein>
<feature type="domain" description="2-oxoacid dehydrogenase acyltransferase catalytic" evidence="8">
    <location>
        <begin position="164"/>
        <end position="385"/>
    </location>
</feature>
<dbReference type="Pfam" id="PF00364">
    <property type="entry name" value="Biotin_lipoyl"/>
    <property type="match status" value="1"/>
</dbReference>
<evidence type="ECO:0000256" key="2">
    <source>
        <dbReference type="ARBA" id="ARBA00007317"/>
    </source>
</evidence>
<evidence type="ECO:0000256" key="1">
    <source>
        <dbReference type="ARBA" id="ARBA00001938"/>
    </source>
</evidence>
<sequence>MTGTGAHEVRMPKLNNNDAAYVLLTWSVPDGGKAVAGEPLLEAETSKAVEEVEAEASGFVERLAEEGREYPPGALLARVHADEESLAAARDRARDAPAAAAAPAGDGPVITRPARELLDRLGIPEERVRELGVAVVRRSDVERLAPPEPQAPVADDDPPGTVFTPLTRVQRAVAETVSLSHRTVPDAYTAVRVDLTEALARARELSAEAGTLVGPAELTVAALAAQRERHPACFASLTADGSAARVVPGAQVGVTFDVGAGLFVPVVRDAGTASLGEVSRTLMRFRMAGLRGNFRASELEGANITVTLHTEPGVVFAVPVVFPGQACALALAAPQPTVVSDGTGGFRERSLVHLGAAYDHRLVNGSQITALLTGVRELLEDPVRLAEATA</sequence>
<evidence type="ECO:0000256" key="6">
    <source>
        <dbReference type="RuleBase" id="RU003423"/>
    </source>
</evidence>
<dbReference type="SUPFAM" id="SSF51230">
    <property type="entry name" value="Single hybrid motif"/>
    <property type="match status" value="1"/>
</dbReference>
<dbReference type="GO" id="GO:0005737">
    <property type="term" value="C:cytoplasm"/>
    <property type="evidence" value="ECO:0007669"/>
    <property type="project" value="TreeGrafter"/>
</dbReference>
<accession>A0A7K0CBE1</accession>
<evidence type="ECO:0000259" key="8">
    <source>
        <dbReference type="Pfam" id="PF00198"/>
    </source>
</evidence>
<keyword evidence="3 6" id="KW-0808">Transferase</keyword>
<dbReference type="InterPro" id="IPR000089">
    <property type="entry name" value="Biotin_lipoyl"/>
</dbReference>
<dbReference type="InterPro" id="IPR023213">
    <property type="entry name" value="CAT-like_dom_sf"/>
</dbReference>
<evidence type="ECO:0000313" key="10">
    <source>
        <dbReference type="EMBL" id="MQY10738.1"/>
    </source>
</evidence>
<dbReference type="RefSeq" id="WP_153450082.1">
    <property type="nucleotide sequence ID" value="NZ_WEGJ01000002.1"/>
</dbReference>
<keyword evidence="5 6" id="KW-0012">Acyltransferase</keyword>
<dbReference type="PANTHER" id="PTHR43178">
    <property type="entry name" value="DIHYDROLIPOAMIDE ACETYLTRANSFERASE COMPONENT OF PYRUVATE DEHYDROGENASE COMPLEX"/>
    <property type="match status" value="1"/>
</dbReference>
<dbReference type="Proteomes" id="UP000466345">
    <property type="component" value="Unassembled WGS sequence"/>
</dbReference>
<dbReference type="GO" id="GO:0031405">
    <property type="term" value="F:lipoic acid binding"/>
    <property type="evidence" value="ECO:0007669"/>
    <property type="project" value="TreeGrafter"/>
</dbReference>
<feature type="domain" description="Lipoyl-binding" evidence="9">
    <location>
        <begin position="7"/>
        <end position="78"/>
    </location>
</feature>
<dbReference type="PANTHER" id="PTHR43178:SF5">
    <property type="entry name" value="LIPOAMIDE ACYLTRANSFERASE COMPONENT OF BRANCHED-CHAIN ALPHA-KETO ACID DEHYDROGENASE COMPLEX, MITOCHONDRIAL"/>
    <property type="match status" value="1"/>
</dbReference>
<comment type="cofactor">
    <cofactor evidence="1 6">
        <name>(R)-lipoate</name>
        <dbReference type="ChEBI" id="CHEBI:83088"/>
    </cofactor>
</comment>
<gene>
    <name evidence="10" type="primary">sucB</name>
    <name evidence="10" type="ORF">SRB5_08510</name>
</gene>
<evidence type="ECO:0000256" key="4">
    <source>
        <dbReference type="ARBA" id="ARBA00022823"/>
    </source>
</evidence>
<dbReference type="InterPro" id="IPR011053">
    <property type="entry name" value="Single_hybrid_motif"/>
</dbReference>
<feature type="compositionally biased region" description="Low complexity" evidence="7">
    <location>
        <begin position="96"/>
        <end position="107"/>
    </location>
</feature>
<proteinExistence type="inferred from homology"/>
<evidence type="ECO:0000256" key="5">
    <source>
        <dbReference type="ARBA" id="ARBA00023315"/>
    </source>
</evidence>
<evidence type="ECO:0000259" key="9">
    <source>
        <dbReference type="Pfam" id="PF00364"/>
    </source>
</evidence>
<comment type="caution">
    <text evidence="10">The sequence shown here is derived from an EMBL/GenBank/DDBJ whole genome shotgun (WGS) entry which is preliminary data.</text>
</comment>
<dbReference type="InterPro" id="IPR001078">
    <property type="entry name" value="2-oxoacid_DH_actylTfrase"/>
</dbReference>
<dbReference type="EMBL" id="WEGJ01000002">
    <property type="protein sequence ID" value="MQY10738.1"/>
    <property type="molecule type" value="Genomic_DNA"/>
</dbReference>
<dbReference type="EC" id="2.3.1.-" evidence="6"/>
<dbReference type="SUPFAM" id="SSF52777">
    <property type="entry name" value="CoA-dependent acyltransferases"/>
    <property type="match status" value="1"/>
</dbReference>
<name>A0A7K0CBE1_9ACTN</name>
<evidence type="ECO:0000313" key="11">
    <source>
        <dbReference type="Proteomes" id="UP000466345"/>
    </source>
</evidence>
<dbReference type="Gene3D" id="3.30.559.10">
    <property type="entry name" value="Chloramphenicol acetyltransferase-like domain"/>
    <property type="match status" value="1"/>
</dbReference>
<comment type="similarity">
    <text evidence="2 6">Belongs to the 2-oxoacid dehydrogenase family.</text>
</comment>
<dbReference type="Pfam" id="PF00198">
    <property type="entry name" value="2-oxoacid_dh"/>
    <property type="match status" value="1"/>
</dbReference>
<feature type="region of interest" description="Disordered" evidence="7">
    <location>
        <begin position="87"/>
        <end position="107"/>
    </location>
</feature>
<keyword evidence="11" id="KW-1185">Reference proteome</keyword>
<dbReference type="GO" id="GO:0016407">
    <property type="term" value="F:acetyltransferase activity"/>
    <property type="evidence" value="ECO:0007669"/>
    <property type="project" value="TreeGrafter"/>
</dbReference>
<dbReference type="AlphaFoldDB" id="A0A7K0CBE1"/>
<keyword evidence="4 6" id="KW-0450">Lipoyl</keyword>
<dbReference type="CDD" id="cd06849">
    <property type="entry name" value="lipoyl_domain"/>
    <property type="match status" value="1"/>
</dbReference>
<evidence type="ECO:0000256" key="3">
    <source>
        <dbReference type="ARBA" id="ARBA00022679"/>
    </source>
</evidence>